<evidence type="ECO:0000313" key="2">
    <source>
        <dbReference type="EMBL" id="CAF5077097.1"/>
    </source>
</evidence>
<organism evidence="2 3">
    <name type="scientific">Rotaria magnacalcarata</name>
    <dbReference type="NCBI Taxonomy" id="392030"/>
    <lineage>
        <taxon>Eukaryota</taxon>
        <taxon>Metazoa</taxon>
        <taxon>Spiralia</taxon>
        <taxon>Gnathifera</taxon>
        <taxon>Rotifera</taxon>
        <taxon>Eurotatoria</taxon>
        <taxon>Bdelloidea</taxon>
        <taxon>Philodinida</taxon>
        <taxon>Philodinidae</taxon>
        <taxon>Rotaria</taxon>
    </lineage>
</organism>
<dbReference type="EMBL" id="CAJOBJ010241871">
    <property type="protein sequence ID" value="CAF5077097.1"/>
    <property type="molecule type" value="Genomic_DNA"/>
</dbReference>
<name>A0A8S3EFQ7_9BILA</name>
<feature type="non-terminal residue" evidence="2">
    <location>
        <position position="1"/>
    </location>
</feature>
<dbReference type="AlphaFoldDB" id="A0A8S3EFQ7"/>
<reference evidence="2" key="1">
    <citation type="submission" date="2021-02" db="EMBL/GenBank/DDBJ databases">
        <authorList>
            <person name="Nowell W R."/>
        </authorList>
    </citation>
    <scope>NUCLEOTIDE SEQUENCE</scope>
</reference>
<feature type="non-terminal residue" evidence="2">
    <location>
        <position position="72"/>
    </location>
</feature>
<dbReference type="Proteomes" id="UP000681720">
    <property type="component" value="Unassembled WGS sequence"/>
</dbReference>
<evidence type="ECO:0000256" key="1">
    <source>
        <dbReference type="SAM" id="MobiDB-lite"/>
    </source>
</evidence>
<sequence length="72" mass="7822">CQPTIKKSKSPRQTNSLAHQSILENQLRQSSITTTTTTTTNNNGPNPTKKIIVATIPSSKKVTTSEIDIISQ</sequence>
<feature type="compositionally biased region" description="Polar residues" evidence="1">
    <location>
        <begin position="11"/>
        <end position="32"/>
    </location>
</feature>
<comment type="caution">
    <text evidence="2">The sequence shown here is derived from an EMBL/GenBank/DDBJ whole genome shotgun (WGS) entry which is preliminary data.</text>
</comment>
<evidence type="ECO:0000313" key="3">
    <source>
        <dbReference type="Proteomes" id="UP000681720"/>
    </source>
</evidence>
<gene>
    <name evidence="2" type="ORF">GIL414_LOCUS61491</name>
</gene>
<feature type="compositionally biased region" description="Low complexity" evidence="1">
    <location>
        <begin position="33"/>
        <end position="48"/>
    </location>
</feature>
<proteinExistence type="predicted"/>
<feature type="compositionally biased region" description="Basic residues" evidence="1">
    <location>
        <begin position="1"/>
        <end position="10"/>
    </location>
</feature>
<feature type="region of interest" description="Disordered" evidence="1">
    <location>
        <begin position="1"/>
        <end position="50"/>
    </location>
</feature>
<accession>A0A8S3EFQ7</accession>
<protein>
    <submittedName>
        <fullName evidence="2">Uncharacterized protein</fullName>
    </submittedName>
</protein>